<keyword evidence="4" id="KW-1185">Reference proteome</keyword>
<sequence length="417" mass="47125">MSERSERPAAAQQEWGRVDAEGNVYVREGDGERLIAQWVGGDPAEAIALYTRRFEGLQTEVELLEQRMAAGSVAPDDAQKALTQVREQLTDAQAIGDLASLAARLEAIEPQVASLREQRKAEREQRQAESKEAKSRIVAEAEKLSTGNDWRGGADRFRQLLDEWKSLPRLSKSLDDELWHRFSSARTAYTKRRKAHFSEQSARRDEAAKVKERLIAEAESLQESTDWGPTSGRYRDLMQQWKKAGSAPRGVEDKLWKRFRAAQDVFFSARDSANAELDAEYEKNAEVKAELLVEAEALLPIKDLDAARRAWQSIADRWEQAGKVPRARIKEFEGRLRTVENAIRDAGQREWQRTDPEKSARADDMIGKLEAAIAETEAELEKARAAGDEKKVKSLTENLESRRSFLDIARKTASDFG</sequence>
<feature type="coiled-coil region" evidence="1">
    <location>
        <begin position="329"/>
        <end position="393"/>
    </location>
</feature>
<gene>
    <name evidence="3" type="ORF">FNM00_13380</name>
</gene>
<keyword evidence="1" id="KW-0175">Coiled coil</keyword>
<accession>A0A554S6X3</accession>
<evidence type="ECO:0000256" key="2">
    <source>
        <dbReference type="SAM" id="MobiDB-lite"/>
    </source>
</evidence>
<reference evidence="3 4" key="1">
    <citation type="submission" date="2019-07" db="EMBL/GenBank/DDBJ databases">
        <authorList>
            <person name="Zhao L.H."/>
        </authorList>
    </citation>
    <scope>NUCLEOTIDE SEQUENCE [LARGE SCALE GENOMIC DNA]</scope>
    <source>
        <strain evidence="3 4">Co35</strain>
    </source>
</reference>
<evidence type="ECO:0000313" key="4">
    <source>
        <dbReference type="Proteomes" id="UP000316988"/>
    </source>
</evidence>
<proteinExistence type="predicted"/>
<evidence type="ECO:0000256" key="1">
    <source>
        <dbReference type="SAM" id="Coils"/>
    </source>
</evidence>
<organism evidence="3 4">
    <name type="scientific">Aeromicrobium piscarium</name>
    <dbReference type="NCBI Taxonomy" id="2590901"/>
    <lineage>
        <taxon>Bacteria</taxon>
        <taxon>Bacillati</taxon>
        <taxon>Actinomycetota</taxon>
        <taxon>Actinomycetes</taxon>
        <taxon>Propionibacteriales</taxon>
        <taxon>Nocardioidaceae</taxon>
        <taxon>Aeromicrobium</taxon>
    </lineage>
</organism>
<evidence type="ECO:0000313" key="3">
    <source>
        <dbReference type="EMBL" id="TSD62103.1"/>
    </source>
</evidence>
<dbReference type="RefSeq" id="WP_143914047.1">
    <property type="nucleotide sequence ID" value="NZ_VLNT01000011.1"/>
</dbReference>
<dbReference type="AlphaFoldDB" id="A0A554S6X3"/>
<dbReference type="EMBL" id="VLNT01000011">
    <property type="protein sequence ID" value="TSD62103.1"/>
    <property type="molecule type" value="Genomic_DNA"/>
</dbReference>
<dbReference type="OrthoDB" id="5422202at2"/>
<comment type="caution">
    <text evidence="3">The sequence shown here is derived from an EMBL/GenBank/DDBJ whole genome shotgun (WGS) entry which is preliminary data.</text>
</comment>
<name>A0A554S6X3_9ACTN</name>
<dbReference type="Pfam" id="PF03993">
    <property type="entry name" value="DUF349"/>
    <property type="match status" value="3"/>
</dbReference>
<dbReference type="InterPro" id="IPR007139">
    <property type="entry name" value="DUF349"/>
</dbReference>
<protein>
    <submittedName>
        <fullName evidence="3">DUF349 domain-containing protein</fullName>
    </submittedName>
</protein>
<dbReference type="Proteomes" id="UP000316988">
    <property type="component" value="Unassembled WGS sequence"/>
</dbReference>
<feature type="region of interest" description="Disordered" evidence="2">
    <location>
        <begin position="116"/>
        <end position="136"/>
    </location>
</feature>